<proteinExistence type="predicted"/>
<protein>
    <submittedName>
        <fullName evidence="2">Uncharacterized protein</fullName>
    </submittedName>
</protein>
<feature type="region of interest" description="Disordered" evidence="1">
    <location>
        <begin position="101"/>
        <end position="122"/>
    </location>
</feature>
<organism evidence="2 3">
    <name type="scientific">Roseiconus lacunae</name>
    <dbReference type="NCBI Taxonomy" id="2605694"/>
    <lineage>
        <taxon>Bacteria</taxon>
        <taxon>Pseudomonadati</taxon>
        <taxon>Planctomycetota</taxon>
        <taxon>Planctomycetia</taxon>
        <taxon>Pirellulales</taxon>
        <taxon>Pirellulaceae</taxon>
        <taxon>Roseiconus</taxon>
    </lineage>
</organism>
<dbReference type="RefSeq" id="WP_289163334.1">
    <property type="nucleotide sequence ID" value="NZ_JASZZN010000006.1"/>
</dbReference>
<dbReference type="EMBL" id="JASZZN010000006">
    <property type="protein sequence ID" value="MDM4015811.1"/>
    <property type="molecule type" value="Genomic_DNA"/>
</dbReference>
<keyword evidence="3" id="KW-1185">Reference proteome</keyword>
<reference evidence="2 3" key="1">
    <citation type="submission" date="2023-06" db="EMBL/GenBank/DDBJ databases">
        <title>Roseiconus lacunae JC819 isolated from Gulf of Mannar region, Tamil Nadu.</title>
        <authorList>
            <person name="Pk S."/>
            <person name="Ch S."/>
            <person name="Ch V.R."/>
        </authorList>
    </citation>
    <scope>NUCLEOTIDE SEQUENCE [LARGE SCALE GENOMIC DNA]</scope>
    <source>
        <strain evidence="2 3">JC819</strain>
    </source>
</reference>
<dbReference type="Proteomes" id="UP001239462">
    <property type="component" value="Unassembled WGS sequence"/>
</dbReference>
<evidence type="ECO:0000313" key="2">
    <source>
        <dbReference type="EMBL" id="MDM4015811.1"/>
    </source>
</evidence>
<gene>
    <name evidence="2" type="ORF">QTN89_10250</name>
</gene>
<comment type="caution">
    <text evidence="2">The sequence shown here is derived from an EMBL/GenBank/DDBJ whole genome shotgun (WGS) entry which is preliminary data.</text>
</comment>
<evidence type="ECO:0000256" key="1">
    <source>
        <dbReference type="SAM" id="MobiDB-lite"/>
    </source>
</evidence>
<sequence>MELSHLRELTLIDLANMDGERIGIALKQALMRVADDIHDRPGEKKARTVALNISLSPEVDDDGQCENVKMQCQIKDSIPTRKTRVYDLGVRRRNGRTQLVFSDAAPDNHRQPGLPMDHNEAQ</sequence>
<accession>A0ABT7PI00</accession>
<evidence type="ECO:0000313" key="3">
    <source>
        <dbReference type="Proteomes" id="UP001239462"/>
    </source>
</evidence>
<name>A0ABT7PI00_9BACT</name>